<dbReference type="GO" id="GO:0015031">
    <property type="term" value="P:protein transport"/>
    <property type="evidence" value="ECO:0007669"/>
    <property type="project" value="UniProtKB-KW"/>
</dbReference>
<proteinExistence type="inferred from homology"/>
<dbReference type="InterPro" id="IPR003849">
    <property type="entry name" value="Preprotein_translocase_YajC"/>
</dbReference>
<evidence type="ECO:0000256" key="3">
    <source>
        <dbReference type="ARBA" id="ARBA00022448"/>
    </source>
</evidence>
<dbReference type="Pfam" id="PF02699">
    <property type="entry name" value="YajC"/>
    <property type="match status" value="1"/>
</dbReference>
<evidence type="ECO:0000256" key="8">
    <source>
        <dbReference type="ARBA" id="ARBA00023010"/>
    </source>
</evidence>
<dbReference type="GO" id="GO:0005886">
    <property type="term" value="C:plasma membrane"/>
    <property type="evidence" value="ECO:0007669"/>
    <property type="project" value="UniProtKB-SubCell"/>
</dbReference>
<name>A0A7V0N006_UNCAE</name>
<evidence type="ECO:0000256" key="7">
    <source>
        <dbReference type="ARBA" id="ARBA00022989"/>
    </source>
</evidence>
<evidence type="ECO:0000256" key="6">
    <source>
        <dbReference type="ARBA" id="ARBA00022927"/>
    </source>
</evidence>
<protein>
    <submittedName>
        <fullName evidence="11">Preprotein translocase subunit YajC</fullName>
    </submittedName>
</protein>
<feature type="transmembrane region" description="Helical" evidence="10">
    <location>
        <begin position="12"/>
        <end position="38"/>
    </location>
</feature>
<dbReference type="PRINTS" id="PR01853">
    <property type="entry name" value="YAJCTRNLCASE"/>
</dbReference>
<keyword evidence="6" id="KW-0653">Protein transport</keyword>
<comment type="subcellular location">
    <subcellularLocation>
        <location evidence="1">Cell membrane</location>
        <topology evidence="1">Single-pass membrane protein</topology>
    </subcellularLocation>
</comment>
<keyword evidence="4" id="KW-1003">Cell membrane</keyword>
<evidence type="ECO:0000256" key="9">
    <source>
        <dbReference type="ARBA" id="ARBA00023136"/>
    </source>
</evidence>
<comment type="similarity">
    <text evidence="2">Belongs to the YajC family.</text>
</comment>
<keyword evidence="7 10" id="KW-1133">Transmembrane helix</keyword>
<evidence type="ECO:0000256" key="2">
    <source>
        <dbReference type="ARBA" id="ARBA00006742"/>
    </source>
</evidence>
<comment type="caution">
    <text evidence="11">The sequence shown here is derived from an EMBL/GenBank/DDBJ whole genome shotgun (WGS) entry which is preliminary data.</text>
</comment>
<evidence type="ECO:0000313" key="11">
    <source>
        <dbReference type="EMBL" id="HDN84337.1"/>
    </source>
</evidence>
<sequence>MFSMAFAADGQVGGAGGLFGAMVPLILIFVIFYFLLILPQRKRQKEHEQMIRNLKKGDKIITNGGIYGTITRVKKNYVEVEVANQVILKIQRSAISQLRRGGEE</sequence>
<dbReference type="PANTHER" id="PTHR33909">
    <property type="entry name" value="SEC TRANSLOCON ACCESSORY COMPLEX SUBUNIT YAJC"/>
    <property type="match status" value="1"/>
</dbReference>
<organism evidence="11">
    <name type="scientific">Aerophobetes bacterium</name>
    <dbReference type="NCBI Taxonomy" id="2030807"/>
    <lineage>
        <taxon>Bacteria</taxon>
        <taxon>Candidatus Aerophobota</taxon>
    </lineage>
</organism>
<evidence type="ECO:0000256" key="4">
    <source>
        <dbReference type="ARBA" id="ARBA00022475"/>
    </source>
</evidence>
<dbReference type="PANTHER" id="PTHR33909:SF1">
    <property type="entry name" value="SEC TRANSLOCON ACCESSORY COMPLEX SUBUNIT YAJC"/>
    <property type="match status" value="1"/>
</dbReference>
<keyword evidence="5 10" id="KW-0812">Transmembrane</keyword>
<evidence type="ECO:0000256" key="10">
    <source>
        <dbReference type="SAM" id="Phobius"/>
    </source>
</evidence>
<keyword evidence="8" id="KW-0811">Translocation</keyword>
<evidence type="ECO:0000256" key="5">
    <source>
        <dbReference type="ARBA" id="ARBA00022692"/>
    </source>
</evidence>
<dbReference type="AlphaFoldDB" id="A0A7V0N006"/>
<dbReference type="Proteomes" id="UP000885660">
    <property type="component" value="Unassembled WGS sequence"/>
</dbReference>
<dbReference type="SMART" id="SM01323">
    <property type="entry name" value="YajC"/>
    <property type="match status" value="1"/>
</dbReference>
<dbReference type="NCBIfam" id="TIGR00739">
    <property type="entry name" value="yajC"/>
    <property type="match status" value="1"/>
</dbReference>
<dbReference type="EMBL" id="DRBC01000064">
    <property type="protein sequence ID" value="HDN84337.1"/>
    <property type="molecule type" value="Genomic_DNA"/>
</dbReference>
<evidence type="ECO:0000256" key="1">
    <source>
        <dbReference type="ARBA" id="ARBA00004162"/>
    </source>
</evidence>
<accession>A0A7V0N006</accession>
<keyword evidence="3" id="KW-0813">Transport</keyword>
<reference evidence="11" key="1">
    <citation type="journal article" date="2020" name="mSystems">
        <title>Genome- and Community-Level Interaction Insights into Carbon Utilization and Element Cycling Functions of Hydrothermarchaeota in Hydrothermal Sediment.</title>
        <authorList>
            <person name="Zhou Z."/>
            <person name="Liu Y."/>
            <person name="Xu W."/>
            <person name="Pan J."/>
            <person name="Luo Z.H."/>
            <person name="Li M."/>
        </authorList>
    </citation>
    <scope>NUCLEOTIDE SEQUENCE [LARGE SCALE GENOMIC DNA]</scope>
    <source>
        <strain evidence="11">HyVt-219</strain>
    </source>
</reference>
<keyword evidence="9 10" id="KW-0472">Membrane</keyword>
<gene>
    <name evidence="11" type="primary">yajC</name>
    <name evidence="11" type="ORF">ENG47_01095</name>
</gene>